<feature type="compositionally biased region" description="Low complexity" evidence="2">
    <location>
        <begin position="122"/>
        <end position="141"/>
    </location>
</feature>
<dbReference type="EMBL" id="AZHC01000041">
    <property type="protein sequence ID" value="OAA35512.1"/>
    <property type="molecule type" value="Genomic_DNA"/>
</dbReference>
<name>A0A166X7U9_METRR</name>
<evidence type="ECO:0000256" key="2">
    <source>
        <dbReference type="SAM" id="MobiDB-lite"/>
    </source>
</evidence>
<feature type="coiled-coil region" evidence="1">
    <location>
        <begin position="526"/>
        <end position="553"/>
    </location>
</feature>
<proteinExistence type="predicted"/>
<reference evidence="3 4" key="1">
    <citation type="journal article" date="2016" name="Genome Biol. Evol.">
        <title>Divergent and convergent evolution of fungal pathogenicity.</title>
        <authorList>
            <person name="Shang Y."/>
            <person name="Xiao G."/>
            <person name="Zheng P."/>
            <person name="Cen K."/>
            <person name="Zhan S."/>
            <person name="Wang C."/>
        </authorList>
    </citation>
    <scope>NUCLEOTIDE SEQUENCE [LARGE SCALE GENOMIC DNA]</scope>
    <source>
        <strain evidence="3 4">RCEF 4871</strain>
    </source>
</reference>
<evidence type="ECO:0000313" key="4">
    <source>
        <dbReference type="Proteomes" id="UP000243498"/>
    </source>
</evidence>
<protein>
    <submittedName>
        <fullName evidence="3">Uncharacterized protein</fullName>
    </submittedName>
</protein>
<evidence type="ECO:0000256" key="1">
    <source>
        <dbReference type="SAM" id="Coils"/>
    </source>
</evidence>
<keyword evidence="4" id="KW-1185">Reference proteome</keyword>
<keyword evidence="1" id="KW-0175">Coiled coil</keyword>
<feature type="compositionally biased region" description="Basic residues" evidence="2">
    <location>
        <begin position="1"/>
        <end position="10"/>
    </location>
</feature>
<feature type="region of interest" description="Disordered" evidence="2">
    <location>
        <begin position="168"/>
        <end position="191"/>
    </location>
</feature>
<comment type="caution">
    <text evidence="3">The sequence shown here is derived from an EMBL/GenBank/DDBJ whole genome shotgun (WGS) entry which is preliminary data.</text>
</comment>
<dbReference type="Proteomes" id="UP000243498">
    <property type="component" value="Unassembled WGS sequence"/>
</dbReference>
<feature type="region of interest" description="Disordered" evidence="2">
    <location>
        <begin position="1"/>
        <end position="38"/>
    </location>
</feature>
<dbReference type="OrthoDB" id="5336565at2759"/>
<dbReference type="AlphaFoldDB" id="A0A166X7U9"/>
<dbReference type="STRING" id="1081105.A0A166X7U9"/>
<sequence length="696" mass="76912">MAKLRERKRKRSEEPSRTSQAVKRLKPASDPAQDSLPAKRIRSTAVREISNFLPAFWDNLSKVWLTRRALRELDRRNEENLTTRSSASGAILTSLARFARRGGPDLRRLRGYPEPKLTAKMSSNRSITSSSRRTQSTKATSVSFKSKRSSAYTKNFEQDLIDNKIYPEGYEHPADRSTPEPNNLDDIIQGLSDPRASLSPSRFSQSAFKSFKQANSRVISEGKVMSSILPIICGHTTILYEGNLQFTNLDSITSDATVPAVLDLYDGSYPQDIRKEVRRDLTKTIIPTNHDRAPVAPNFFVEAKAPRGGADVAKRQACLDGAVGARAMHSLQSYGEDVPVYDGNAYTYTSTYVDGQLKLYAHHVTATPSGSPEYHMSQIDSWGMTGNAESFRRGATAFRNARDLAQRHRSSFIEAANARASRSEIAADEAEAVVNAAHSVDSSAWHDANNGLEQHVADTSNPKAYEGTAVGNIPQYLYGDDGSPENSQQSTAYGVNEPSLSFTSSLTSELRAADLAERAAGLDHRAADLDRRAADLDQRAADLDQRAADLDQRVLHIDGPAAEMWQRSAYLEQRDADHDRRVTVRHQQAVAPSWLSSPASNQAVVHQRHGIDTSGHFDDDDYSGSEGGASVCANKEDGGHQLKAAHFSRGRLSQKQKHDLLQWKDEGKPVDWIAKQLNRRNKNIAKLEEDARISLG</sequence>
<evidence type="ECO:0000313" key="3">
    <source>
        <dbReference type="EMBL" id="OAA35512.1"/>
    </source>
</evidence>
<gene>
    <name evidence="3" type="ORF">NOR_07897</name>
</gene>
<feature type="compositionally biased region" description="Basic and acidic residues" evidence="2">
    <location>
        <begin position="169"/>
        <end position="178"/>
    </location>
</feature>
<organism evidence="3 4">
    <name type="scientific">Metarhizium rileyi (strain RCEF 4871)</name>
    <name type="common">Nomuraea rileyi</name>
    <dbReference type="NCBI Taxonomy" id="1649241"/>
    <lineage>
        <taxon>Eukaryota</taxon>
        <taxon>Fungi</taxon>
        <taxon>Dikarya</taxon>
        <taxon>Ascomycota</taxon>
        <taxon>Pezizomycotina</taxon>
        <taxon>Sordariomycetes</taxon>
        <taxon>Hypocreomycetidae</taxon>
        <taxon>Hypocreales</taxon>
        <taxon>Clavicipitaceae</taxon>
        <taxon>Metarhizium</taxon>
    </lineage>
</organism>
<accession>A0A166X7U9</accession>
<feature type="region of interest" description="Disordered" evidence="2">
    <location>
        <begin position="120"/>
        <end position="144"/>
    </location>
</feature>